<keyword evidence="2" id="KW-0547">Nucleotide-binding</keyword>
<dbReference type="GO" id="GO:0005525">
    <property type="term" value="F:GTP binding"/>
    <property type="evidence" value="ECO:0007669"/>
    <property type="project" value="UniProtKB-KW"/>
</dbReference>
<dbReference type="AlphaFoldDB" id="A0A8S0UW54"/>
<evidence type="ECO:0000313" key="6">
    <source>
        <dbReference type="EMBL" id="CAA3020878.1"/>
    </source>
</evidence>
<dbReference type="PANTHER" id="PTHR45709">
    <property type="entry name" value="LARGE SUBUNIT GTPASE 1 HOMOLOG-RELATED"/>
    <property type="match status" value="1"/>
</dbReference>
<accession>A0A8S0UW54</accession>
<keyword evidence="7" id="KW-1185">Reference proteome</keyword>
<keyword evidence="4" id="KW-0342">GTP-binding</keyword>
<dbReference type="OrthoDB" id="61815at2759"/>
<evidence type="ECO:0000256" key="5">
    <source>
        <dbReference type="SAM" id="MobiDB-lite"/>
    </source>
</evidence>
<dbReference type="Gramene" id="OE9A087175T1">
    <property type="protein sequence ID" value="OE9A087175C1"/>
    <property type="gene ID" value="OE9A087175"/>
</dbReference>
<reference evidence="6 7" key="1">
    <citation type="submission" date="2019-12" db="EMBL/GenBank/DDBJ databases">
        <authorList>
            <person name="Alioto T."/>
            <person name="Alioto T."/>
            <person name="Gomez Garrido J."/>
        </authorList>
    </citation>
    <scope>NUCLEOTIDE SEQUENCE [LARGE SCALE GENOMIC DNA]</scope>
</reference>
<name>A0A8S0UW54_OLEEU</name>
<dbReference type="EMBL" id="CACTIH010009045">
    <property type="protein sequence ID" value="CAA3020878.1"/>
    <property type="molecule type" value="Genomic_DNA"/>
</dbReference>
<evidence type="ECO:0000313" key="7">
    <source>
        <dbReference type="Proteomes" id="UP000594638"/>
    </source>
</evidence>
<keyword evidence="3" id="KW-0378">Hydrolase</keyword>
<sequence length="205" mass="23287">MRDSREVDGHKKTLLLINKADLLPDSVRNKSAAYFRRHGILFAFWSAKSASVALEGKKFSFSAGTQKSELELVDAETKVYGREELLALLQSEAEQIVSARNGDYIDGKLPHFEMPPGMPINEDGIEDVAKPSPLEIHRSDSSDIEDHLSDEHEDTPSLEHVISRKQHEKPQRKEHRSWRVRDNEVDEMPAVRVFQKPVNTPPLRA</sequence>
<evidence type="ECO:0000256" key="1">
    <source>
        <dbReference type="ARBA" id="ARBA00022490"/>
    </source>
</evidence>
<dbReference type="Proteomes" id="UP000594638">
    <property type="component" value="Unassembled WGS sequence"/>
</dbReference>
<dbReference type="InterPro" id="IPR043358">
    <property type="entry name" value="GNL1-like"/>
</dbReference>
<evidence type="ECO:0000256" key="3">
    <source>
        <dbReference type="ARBA" id="ARBA00022801"/>
    </source>
</evidence>
<feature type="region of interest" description="Disordered" evidence="5">
    <location>
        <begin position="135"/>
        <end position="205"/>
    </location>
</feature>
<protein>
    <submittedName>
        <fullName evidence="6">Uncharacterized protein</fullName>
    </submittedName>
</protein>
<dbReference type="GO" id="GO:0003924">
    <property type="term" value="F:GTPase activity"/>
    <property type="evidence" value="ECO:0007669"/>
    <property type="project" value="InterPro"/>
</dbReference>
<feature type="compositionally biased region" description="Basic residues" evidence="5">
    <location>
        <begin position="163"/>
        <end position="176"/>
    </location>
</feature>
<organism evidence="6 7">
    <name type="scientific">Olea europaea subsp. europaea</name>
    <dbReference type="NCBI Taxonomy" id="158383"/>
    <lineage>
        <taxon>Eukaryota</taxon>
        <taxon>Viridiplantae</taxon>
        <taxon>Streptophyta</taxon>
        <taxon>Embryophyta</taxon>
        <taxon>Tracheophyta</taxon>
        <taxon>Spermatophyta</taxon>
        <taxon>Magnoliopsida</taxon>
        <taxon>eudicotyledons</taxon>
        <taxon>Gunneridae</taxon>
        <taxon>Pentapetalae</taxon>
        <taxon>asterids</taxon>
        <taxon>lamiids</taxon>
        <taxon>Lamiales</taxon>
        <taxon>Oleaceae</taxon>
        <taxon>Oleeae</taxon>
        <taxon>Olea</taxon>
    </lineage>
</organism>
<dbReference type="InterPro" id="IPR027417">
    <property type="entry name" value="P-loop_NTPase"/>
</dbReference>
<keyword evidence="1" id="KW-0963">Cytoplasm</keyword>
<feature type="compositionally biased region" description="Basic and acidic residues" evidence="5">
    <location>
        <begin position="135"/>
        <end position="157"/>
    </location>
</feature>
<gene>
    <name evidence="6" type="ORF">OLEA9_A087175</name>
</gene>
<proteinExistence type="predicted"/>
<comment type="caution">
    <text evidence="6">The sequence shown here is derived from an EMBL/GenBank/DDBJ whole genome shotgun (WGS) entry which is preliminary data.</text>
</comment>
<evidence type="ECO:0000256" key="2">
    <source>
        <dbReference type="ARBA" id="ARBA00022741"/>
    </source>
</evidence>
<dbReference type="PANTHER" id="PTHR45709:SF2">
    <property type="entry name" value="LARGE SUBUNIT GTPASE 1 HOMOLOG"/>
    <property type="match status" value="1"/>
</dbReference>
<dbReference type="Gene3D" id="3.40.50.300">
    <property type="entry name" value="P-loop containing nucleotide triphosphate hydrolases"/>
    <property type="match status" value="1"/>
</dbReference>
<dbReference type="GO" id="GO:0005829">
    <property type="term" value="C:cytosol"/>
    <property type="evidence" value="ECO:0007669"/>
    <property type="project" value="TreeGrafter"/>
</dbReference>
<evidence type="ECO:0000256" key="4">
    <source>
        <dbReference type="ARBA" id="ARBA00023134"/>
    </source>
</evidence>